<dbReference type="AlphaFoldDB" id="A0A939SUH2"/>
<dbReference type="EMBL" id="JAGETO010000031">
    <property type="protein sequence ID" value="MBO2029200.1"/>
    <property type="molecule type" value="Genomic_DNA"/>
</dbReference>
<organism evidence="1 2">
    <name type="scientific">Klebsiella pneumoniae</name>
    <dbReference type="NCBI Taxonomy" id="573"/>
    <lineage>
        <taxon>Bacteria</taxon>
        <taxon>Pseudomonadati</taxon>
        <taxon>Pseudomonadota</taxon>
        <taxon>Gammaproteobacteria</taxon>
        <taxon>Enterobacterales</taxon>
        <taxon>Enterobacteriaceae</taxon>
        <taxon>Klebsiella/Raoultella group</taxon>
        <taxon>Klebsiella</taxon>
        <taxon>Klebsiella pneumoniae complex</taxon>
    </lineage>
</organism>
<protein>
    <submittedName>
        <fullName evidence="1">Uncharacterized protein</fullName>
    </submittedName>
</protein>
<proteinExistence type="predicted"/>
<accession>A0A939SUH2</accession>
<evidence type="ECO:0000313" key="2">
    <source>
        <dbReference type="Proteomes" id="UP000664620"/>
    </source>
</evidence>
<reference evidence="1" key="1">
    <citation type="submission" date="2021-03" db="EMBL/GenBank/DDBJ databases">
        <title>Molecular epidemiology and mechanisms of colistin and carbapenem resistance in Enterobacteriaceae from clinical isolates, the environment and porcine samples in Pretoria, South Africa.</title>
        <authorList>
            <person name="Bogoshi D."/>
            <person name="Mbelle N.M."/>
            <person name="Naidoo V."/>
            <person name="Osei Sekyere J."/>
        </authorList>
    </citation>
    <scope>NUCLEOTIDE SEQUENCE</scope>
    <source>
        <strain evidence="1">C034</strain>
    </source>
</reference>
<comment type="caution">
    <text evidence="1">The sequence shown here is derived from an EMBL/GenBank/DDBJ whole genome shotgun (WGS) entry which is preliminary data.</text>
</comment>
<gene>
    <name evidence="1" type="ORF">J4734_09310</name>
</gene>
<evidence type="ECO:0000313" key="1">
    <source>
        <dbReference type="EMBL" id="MBO2029200.1"/>
    </source>
</evidence>
<dbReference type="Proteomes" id="UP000664620">
    <property type="component" value="Unassembled WGS sequence"/>
</dbReference>
<sequence>MSIFDAPSRCSPSAHFLQTESGTPDWINQLAQCAGGRKRKSSSPLFQPGAPCVIVIHPHFLTAGVSVPSGRCFAVV</sequence>
<name>A0A939SUH2_KLEPN</name>